<sequence length="71" mass="8198">MYKYKAKLLTNQEIVAQANTLEELEGLIKGFRRGQKHGVHTRANDKIEIIHIERNNLEGKRASKEEVLKVV</sequence>
<dbReference type="AlphaFoldDB" id="D4XVN3"/>
<evidence type="ECO:0000313" key="1">
    <source>
        <dbReference type="EMBL" id="EFF41620.1"/>
    </source>
</evidence>
<dbReference type="OrthoDB" id="399007at2"/>
<dbReference type="RefSeq" id="WP_005683317.1">
    <property type="nucleotide sequence ID" value="NZ_ADNC01000007.1"/>
</dbReference>
<proteinExistence type="predicted"/>
<evidence type="ECO:0000313" key="2">
    <source>
        <dbReference type="Proteomes" id="UP000004757"/>
    </source>
</evidence>
<protein>
    <submittedName>
        <fullName evidence="1">Uncharacterized protein</fullName>
    </submittedName>
</protein>
<dbReference type="STRING" id="747682.MALL_0543"/>
<dbReference type="Proteomes" id="UP000004757">
    <property type="component" value="Unassembled WGS sequence"/>
</dbReference>
<dbReference type="EMBL" id="ADNC01000007">
    <property type="protein sequence ID" value="EFF41620.1"/>
    <property type="molecule type" value="Genomic_DNA"/>
</dbReference>
<keyword evidence="2" id="KW-1185">Reference proteome</keyword>
<dbReference type="eggNOG" id="ENOG5032IMS">
    <property type="taxonomic scope" value="Bacteria"/>
</dbReference>
<organism evidence="1 2">
    <name type="scientific">Mycoplasmopsis alligatoris A21JP2</name>
    <dbReference type="NCBI Taxonomy" id="747682"/>
    <lineage>
        <taxon>Bacteria</taxon>
        <taxon>Bacillati</taxon>
        <taxon>Mycoplasmatota</taxon>
        <taxon>Mycoplasmoidales</taxon>
        <taxon>Metamycoplasmataceae</taxon>
        <taxon>Mycoplasmopsis</taxon>
    </lineage>
</organism>
<gene>
    <name evidence="1" type="ORF">MALL_0543</name>
</gene>
<dbReference type="NCBIfam" id="NF046010">
    <property type="entry name" value="MAG6790_fam"/>
    <property type="match status" value="1"/>
</dbReference>
<accession>D4XVN3</accession>
<comment type="caution">
    <text evidence="1">The sequence shown here is derived from an EMBL/GenBank/DDBJ whole genome shotgun (WGS) entry which is preliminary data.</text>
</comment>
<reference evidence="1 2" key="1">
    <citation type="submission" date="2010-03" db="EMBL/GenBank/DDBJ databases">
        <authorList>
            <person name="Glass J.I."/>
            <person name="Benders G.A."/>
            <person name="Durkin A.S."/>
            <person name="Farmerie W.G."/>
            <person name="Hlavinka K."/>
            <person name="Hostetler J."/>
            <person name="Jackson J."/>
            <person name="May M.A."/>
            <person name="Miller R.H."/>
            <person name="Paralanov V."/>
            <person name="Radune D."/>
            <person name="Szczypinski B."/>
            <person name="Brown D.R."/>
        </authorList>
    </citation>
    <scope>NUCLEOTIDE SEQUENCE [LARGE SCALE GENOMIC DNA]</scope>
    <source>
        <strain evidence="1 2">A21JP2</strain>
    </source>
</reference>
<name>D4XVN3_9BACT</name>